<dbReference type="Gene3D" id="3.40.630.10">
    <property type="entry name" value="Zn peptidases"/>
    <property type="match status" value="1"/>
</dbReference>
<evidence type="ECO:0000256" key="11">
    <source>
        <dbReference type="PROSITE-ProRule" id="PRU01379"/>
    </source>
</evidence>
<keyword evidence="10" id="KW-1015">Disulfide bond</keyword>
<dbReference type="GeneID" id="113522208"/>
<name>A0ABM3MHF5_GALME</name>
<feature type="signal peptide" evidence="13">
    <location>
        <begin position="1"/>
        <end position="19"/>
    </location>
</feature>
<evidence type="ECO:0000256" key="3">
    <source>
        <dbReference type="ARBA" id="ARBA00022645"/>
    </source>
</evidence>
<dbReference type="SMART" id="SM00631">
    <property type="entry name" value="Zn_pept"/>
    <property type="match status" value="1"/>
</dbReference>
<dbReference type="InterPro" id="IPR057246">
    <property type="entry name" value="CARBOXYPEPT_ZN_1"/>
</dbReference>
<evidence type="ECO:0000256" key="7">
    <source>
        <dbReference type="ARBA" id="ARBA00022801"/>
    </source>
</evidence>
<dbReference type="Pfam" id="PF00246">
    <property type="entry name" value="Peptidase_M14"/>
    <property type="match status" value="1"/>
</dbReference>
<dbReference type="PANTHER" id="PTHR11705:SF89">
    <property type="entry name" value="PEPTIDASE M14 CARBOXYPEPTIDASE A DOMAIN-CONTAINING PROTEIN"/>
    <property type="match status" value="1"/>
</dbReference>
<evidence type="ECO:0000256" key="2">
    <source>
        <dbReference type="ARBA" id="ARBA00005988"/>
    </source>
</evidence>
<evidence type="ECO:0000256" key="9">
    <source>
        <dbReference type="ARBA" id="ARBA00023049"/>
    </source>
</evidence>
<dbReference type="PANTHER" id="PTHR11705">
    <property type="entry name" value="PROTEASE FAMILY M14 CARBOXYPEPTIDASE A,B"/>
    <property type="match status" value="1"/>
</dbReference>
<dbReference type="Proteomes" id="UP001652740">
    <property type="component" value="Unplaced"/>
</dbReference>
<keyword evidence="8" id="KW-0862">Zinc</keyword>
<feature type="compositionally biased region" description="Low complexity" evidence="12">
    <location>
        <begin position="183"/>
        <end position="197"/>
    </location>
</feature>
<evidence type="ECO:0000313" key="16">
    <source>
        <dbReference type="RefSeq" id="XP_052750578.1"/>
    </source>
</evidence>
<keyword evidence="9" id="KW-0482">Metalloprotease</keyword>
<dbReference type="InterPro" id="IPR000834">
    <property type="entry name" value="Peptidase_M14"/>
</dbReference>
<comment type="cofactor">
    <cofactor evidence="1">
        <name>Zn(2+)</name>
        <dbReference type="ChEBI" id="CHEBI:29105"/>
    </cofactor>
</comment>
<dbReference type="InterPro" id="IPR003146">
    <property type="entry name" value="M14A_act_pep"/>
</dbReference>
<evidence type="ECO:0000256" key="8">
    <source>
        <dbReference type="ARBA" id="ARBA00022833"/>
    </source>
</evidence>
<dbReference type="SUPFAM" id="SSF53187">
    <property type="entry name" value="Zn-dependent exopeptidases"/>
    <property type="match status" value="1"/>
</dbReference>
<evidence type="ECO:0000259" key="14">
    <source>
        <dbReference type="PROSITE" id="PS52035"/>
    </source>
</evidence>
<comment type="caution">
    <text evidence="11">Lacks conserved residue(s) required for the propagation of feature annotation.</text>
</comment>
<sequence length="746" mass="85192">MARRLALLALLACAAVALTSPPRSLETSDSASFDPFELWEDSESFEPVSPLSTTKRPSAKVILRNKGPKVNVTVKKTKDDNKKNIIKRTNIKIESHTNFIVTKRPFVTPNIGNRIPYQPIVYGENEQFWFDENMEQIASWTTRRPTASRRPTLSTMRPPTKPKRVTTTRRPTTITHNRQSISTTPKTTKTQQKTTCPPKKTAWFSTLFQGDNKLKKKPSKKPTKPGWFSGIFMRIYNWISKSTWFGGASWFEKQPKPNQSSTTVSPWTMPNSDWYSALLNSEINDGVYFEAINTDKRMKKKSPRISYKGYQLLRIYPKTKEKVTAIVELQEEGDGSGLMWWSNPTVNGYTDLLTPPDLLEDVKHHLSYYNIDFDILIRDLQKAIVLENPKFSKKERLEANKVFGHPMSWRRYHRYADILRYLDYLQHAYGELVELIMLGNSSEGLPLVAVKISMPTNETRIKDRKGKDKKKWKLGFRSKPAIWLDGGSHAREWISPAVATWIMQALIEGEKGQGADYEMLKQADFYIMPVLNPDGYEHSHTHDRLWKKTRSLYDDQSDDFFVGWLPWNWGRGECVGVDVDRNWDYHWGEQDSSRDRCADNYAGPHPFSEPETKAVSEFLTERKGHIKAYISLHAYSQTWLVPSAPTTVATDDDSVLMEMGKLATAALADVYGTKYQVGTATEMHQQASGMSHDWAKARAGIKFSYHVDLGDSIGPYGYILPAAQIVSTARETWEAVKVIIDNLSSS</sequence>
<evidence type="ECO:0000256" key="12">
    <source>
        <dbReference type="SAM" id="MobiDB-lite"/>
    </source>
</evidence>
<evidence type="ECO:0000256" key="13">
    <source>
        <dbReference type="SAM" id="SignalP"/>
    </source>
</evidence>
<dbReference type="Gene3D" id="3.30.70.340">
    <property type="entry name" value="Metallocarboxypeptidase-like"/>
    <property type="match status" value="1"/>
</dbReference>
<dbReference type="SUPFAM" id="SSF54897">
    <property type="entry name" value="Protease propeptides/inhibitors"/>
    <property type="match status" value="1"/>
</dbReference>
<evidence type="ECO:0000256" key="6">
    <source>
        <dbReference type="ARBA" id="ARBA00022729"/>
    </source>
</evidence>
<evidence type="ECO:0000256" key="1">
    <source>
        <dbReference type="ARBA" id="ARBA00001947"/>
    </source>
</evidence>
<gene>
    <name evidence="16" type="primary">LOC113522208</name>
</gene>
<feature type="domain" description="Peptidase M14" evidence="14">
    <location>
        <begin position="411"/>
        <end position="743"/>
    </location>
</feature>
<keyword evidence="4" id="KW-0645">Protease</keyword>
<keyword evidence="5" id="KW-0479">Metal-binding</keyword>
<keyword evidence="15" id="KW-1185">Reference proteome</keyword>
<comment type="similarity">
    <text evidence="2 11">Belongs to the peptidase M14 family.</text>
</comment>
<dbReference type="PROSITE" id="PS00132">
    <property type="entry name" value="CARBOXYPEPT_ZN_1"/>
    <property type="match status" value="1"/>
</dbReference>
<dbReference type="CDD" id="cd03860">
    <property type="entry name" value="M14_CP_A-B_like"/>
    <property type="match status" value="1"/>
</dbReference>
<evidence type="ECO:0000256" key="5">
    <source>
        <dbReference type="ARBA" id="ARBA00022723"/>
    </source>
</evidence>
<protein>
    <submittedName>
        <fullName evidence="16">Carboxypeptidase A2-like isoform X1</fullName>
    </submittedName>
</protein>
<evidence type="ECO:0000256" key="4">
    <source>
        <dbReference type="ARBA" id="ARBA00022670"/>
    </source>
</evidence>
<proteinExistence type="inferred from homology"/>
<accession>A0ABM3MHF5</accession>
<keyword evidence="7" id="KW-0378">Hydrolase</keyword>
<evidence type="ECO:0000256" key="10">
    <source>
        <dbReference type="ARBA" id="ARBA00023157"/>
    </source>
</evidence>
<evidence type="ECO:0000313" key="15">
    <source>
        <dbReference type="Proteomes" id="UP001652740"/>
    </source>
</evidence>
<reference evidence="16" key="1">
    <citation type="submission" date="2025-08" db="UniProtKB">
        <authorList>
            <consortium name="RefSeq"/>
        </authorList>
    </citation>
    <scope>IDENTIFICATION</scope>
    <source>
        <tissue evidence="16">Whole larvae</tissue>
    </source>
</reference>
<dbReference type="Pfam" id="PF02244">
    <property type="entry name" value="Propep_M14"/>
    <property type="match status" value="1"/>
</dbReference>
<dbReference type="InterPro" id="IPR036990">
    <property type="entry name" value="M14A-like_propep"/>
</dbReference>
<organism evidence="15 16">
    <name type="scientific">Galleria mellonella</name>
    <name type="common">Greater wax moth</name>
    <dbReference type="NCBI Taxonomy" id="7137"/>
    <lineage>
        <taxon>Eukaryota</taxon>
        <taxon>Metazoa</taxon>
        <taxon>Ecdysozoa</taxon>
        <taxon>Arthropoda</taxon>
        <taxon>Hexapoda</taxon>
        <taxon>Insecta</taxon>
        <taxon>Pterygota</taxon>
        <taxon>Neoptera</taxon>
        <taxon>Endopterygota</taxon>
        <taxon>Lepidoptera</taxon>
        <taxon>Glossata</taxon>
        <taxon>Ditrysia</taxon>
        <taxon>Pyraloidea</taxon>
        <taxon>Pyralidae</taxon>
        <taxon>Galleriinae</taxon>
        <taxon>Galleria</taxon>
    </lineage>
</organism>
<feature type="chain" id="PRO_5047040472" evidence="13">
    <location>
        <begin position="20"/>
        <end position="746"/>
    </location>
</feature>
<feature type="region of interest" description="Disordered" evidence="12">
    <location>
        <begin position="141"/>
        <end position="197"/>
    </location>
</feature>
<dbReference type="RefSeq" id="XP_052750578.1">
    <property type="nucleotide sequence ID" value="XM_052894618.1"/>
</dbReference>
<feature type="compositionally biased region" description="Low complexity" evidence="12">
    <location>
        <begin position="141"/>
        <end position="158"/>
    </location>
</feature>
<dbReference type="PROSITE" id="PS52035">
    <property type="entry name" value="PEPTIDASE_M14"/>
    <property type="match status" value="1"/>
</dbReference>
<keyword evidence="6 13" id="KW-0732">Signal</keyword>
<keyword evidence="3" id="KW-0121">Carboxypeptidase</keyword>
<dbReference type="PRINTS" id="PR00765">
    <property type="entry name" value="CRBOXYPTASEA"/>
</dbReference>